<gene>
    <name evidence="2" type="ORF">PoB_006234500</name>
</gene>
<comment type="caution">
    <text evidence="2">The sequence shown here is derived from an EMBL/GenBank/DDBJ whole genome shotgun (WGS) entry which is preliminary data.</text>
</comment>
<accession>A0AAV4CVK6</accession>
<sequence length="219" mass="24507">MKAASMGEAGTSGHGLHSPRTLSWFMLLLQFFHVNVLPGMESEEQEQEDEGHSSDEGKLTREEVLTKHNLPQQMPTIIDIKKVVPKHCFESSTSLSIYYMCKDFFLVVCLFLLCEWTWQVLPISAQQAPMIDRIQHYLKAEGFRKNSEWSLSQKRGVGSTVACKSALRSVGTPLSRVRAPPSAPRPNGGPLSLRSPCCGLAVYKNSNLSQKTKSQKLWI</sequence>
<dbReference type="Proteomes" id="UP000735302">
    <property type="component" value="Unassembled WGS sequence"/>
</dbReference>
<reference evidence="2 3" key="1">
    <citation type="journal article" date="2021" name="Elife">
        <title>Chloroplast acquisition without the gene transfer in kleptoplastic sea slugs, Plakobranchus ocellatus.</title>
        <authorList>
            <person name="Maeda T."/>
            <person name="Takahashi S."/>
            <person name="Yoshida T."/>
            <person name="Shimamura S."/>
            <person name="Takaki Y."/>
            <person name="Nagai Y."/>
            <person name="Toyoda A."/>
            <person name="Suzuki Y."/>
            <person name="Arimoto A."/>
            <person name="Ishii H."/>
            <person name="Satoh N."/>
            <person name="Nishiyama T."/>
            <person name="Hasebe M."/>
            <person name="Maruyama T."/>
            <person name="Minagawa J."/>
            <person name="Obokata J."/>
            <person name="Shigenobu S."/>
        </authorList>
    </citation>
    <scope>NUCLEOTIDE SEQUENCE [LARGE SCALE GENOMIC DNA]</scope>
</reference>
<dbReference type="EMBL" id="BLXT01007005">
    <property type="protein sequence ID" value="GFO35840.1"/>
    <property type="molecule type" value="Genomic_DNA"/>
</dbReference>
<proteinExistence type="predicted"/>
<feature type="signal peptide" evidence="1">
    <location>
        <begin position="1"/>
        <end position="42"/>
    </location>
</feature>
<dbReference type="AlphaFoldDB" id="A0AAV4CVK6"/>
<name>A0AAV4CVK6_9GAST</name>
<evidence type="ECO:0000313" key="3">
    <source>
        <dbReference type="Proteomes" id="UP000735302"/>
    </source>
</evidence>
<protein>
    <submittedName>
        <fullName evidence="2">Uncharacterized protein</fullName>
    </submittedName>
</protein>
<evidence type="ECO:0000256" key="1">
    <source>
        <dbReference type="SAM" id="SignalP"/>
    </source>
</evidence>
<feature type="chain" id="PRO_5043909968" evidence="1">
    <location>
        <begin position="43"/>
        <end position="219"/>
    </location>
</feature>
<keyword evidence="3" id="KW-1185">Reference proteome</keyword>
<organism evidence="2 3">
    <name type="scientific">Plakobranchus ocellatus</name>
    <dbReference type="NCBI Taxonomy" id="259542"/>
    <lineage>
        <taxon>Eukaryota</taxon>
        <taxon>Metazoa</taxon>
        <taxon>Spiralia</taxon>
        <taxon>Lophotrochozoa</taxon>
        <taxon>Mollusca</taxon>
        <taxon>Gastropoda</taxon>
        <taxon>Heterobranchia</taxon>
        <taxon>Euthyneura</taxon>
        <taxon>Panpulmonata</taxon>
        <taxon>Sacoglossa</taxon>
        <taxon>Placobranchoidea</taxon>
        <taxon>Plakobranchidae</taxon>
        <taxon>Plakobranchus</taxon>
    </lineage>
</organism>
<evidence type="ECO:0000313" key="2">
    <source>
        <dbReference type="EMBL" id="GFO35840.1"/>
    </source>
</evidence>
<keyword evidence="1" id="KW-0732">Signal</keyword>